<evidence type="ECO:0000313" key="1">
    <source>
        <dbReference type="EMBL" id="POR39146.1"/>
    </source>
</evidence>
<organism evidence="1 2">
    <name type="scientific">Tolypocladium paradoxum</name>
    <dbReference type="NCBI Taxonomy" id="94208"/>
    <lineage>
        <taxon>Eukaryota</taxon>
        <taxon>Fungi</taxon>
        <taxon>Dikarya</taxon>
        <taxon>Ascomycota</taxon>
        <taxon>Pezizomycotina</taxon>
        <taxon>Sordariomycetes</taxon>
        <taxon>Hypocreomycetidae</taxon>
        <taxon>Hypocreales</taxon>
        <taxon>Ophiocordycipitaceae</taxon>
        <taxon>Tolypocladium</taxon>
    </lineage>
</organism>
<evidence type="ECO:0000313" key="2">
    <source>
        <dbReference type="Proteomes" id="UP000237481"/>
    </source>
</evidence>
<gene>
    <name evidence="1" type="ORF">TPAR_00653</name>
</gene>
<keyword evidence="1" id="KW-0762">Sugar transport</keyword>
<protein>
    <submittedName>
        <fullName evidence="1">Plastidic glucose transporter 4</fullName>
    </submittedName>
</protein>
<keyword evidence="2" id="KW-1185">Reference proteome</keyword>
<keyword evidence="1" id="KW-0813">Transport</keyword>
<name>A0A2S4L9P2_9HYPO</name>
<dbReference type="EMBL" id="PKSG01000068">
    <property type="protein sequence ID" value="POR39146.1"/>
    <property type="molecule type" value="Genomic_DNA"/>
</dbReference>
<sequence length="170" mass="18533">GLQRRSPPQCSGGNDARADPYRRLGCFVDEEGLVEHREYFRKGALVAQVNNTKTASSELTCSAKMKRPFSAGRRLTAGTNVLSSNFCEFHYAEFGIRDPFARGLKNGAPYLMSHRMLDQPVSQTRLAVGDSASSSPVGFLSLLESGWLSQTPLATSPPCDSCSASLWVLR</sequence>
<feature type="non-terminal residue" evidence="1">
    <location>
        <position position="1"/>
    </location>
</feature>
<comment type="caution">
    <text evidence="1">The sequence shown here is derived from an EMBL/GenBank/DDBJ whole genome shotgun (WGS) entry which is preliminary data.</text>
</comment>
<accession>A0A2S4L9P2</accession>
<reference evidence="1 2" key="1">
    <citation type="submission" date="2018-01" db="EMBL/GenBank/DDBJ databases">
        <title>Harnessing the power of phylogenomics to disentangle the directionality and signatures of interkingdom host jumping in the parasitic fungal genus Tolypocladium.</title>
        <authorList>
            <person name="Quandt C.A."/>
            <person name="Patterson W."/>
            <person name="Spatafora J.W."/>
        </authorList>
    </citation>
    <scope>NUCLEOTIDE SEQUENCE [LARGE SCALE GENOMIC DNA]</scope>
    <source>
        <strain evidence="1 2">NRBC 100945</strain>
    </source>
</reference>
<dbReference type="AlphaFoldDB" id="A0A2S4L9P2"/>
<dbReference type="Proteomes" id="UP000237481">
    <property type="component" value="Unassembled WGS sequence"/>
</dbReference>
<proteinExistence type="predicted"/>